<dbReference type="Pfam" id="PF12705">
    <property type="entry name" value="PDDEXK_1"/>
    <property type="match status" value="1"/>
</dbReference>
<evidence type="ECO:0000256" key="6">
    <source>
        <dbReference type="ARBA" id="ARBA00022839"/>
    </source>
</evidence>
<dbReference type="EMBL" id="DXIJ01000064">
    <property type="protein sequence ID" value="HIV85810.1"/>
    <property type="molecule type" value="Genomic_DNA"/>
</dbReference>
<dbReference type="GO" id="GO:0004386">
    <property type="term" value="F:helicase activity"/>
    <property type="evidence" value="ECO:0007669"/>
    <property type="project" value="UniProtKB-KW"/>
</dbReference>
<reference evidence="12" key="2">
    <citation type="submission" date="2021-04" db="EMBL/GenBank/DDBJ databases">
        <authorList>
            <person name="Gilroy R."/>
        </authorList>
    </citation>
    <scope>NUCLEOTIDE SEQUENCE</scope>
    <source>
        <strain evidence="12">5790</strain>
    </source>
</reference>
<dbReference type="InterPro" id="IPR049035">
    <property type="entry name" value="ADDB_N"/>
</dbReference>
<evidence type="ECO:0000313" key="12">
    <source>
        <dbReference type="EMBL" id="HIV85810.1"/>
    </source>
</evidence>
<dbReference type="InterPro" id="IPR038726">
    <property type="entry name" value="PDDEXK_AddAB-type"/>
</dbReference>
<evidence type="ECO:0000259" key="11">
    <source>
        <dbReference type="Pfam" id="PF21445"/>
    </source>
</evidence>
<comment type="caution">
    <text evidence="12">The sequence shown here is derived from an EMBL/GenBank/DDBJ whole genome shotgun (WGS) entry which is preliminary data.</text>
</comment>
<dbReference type="PANTHER" id="PTHR30591">
    <property type="entry name" value="RECBCD ENZYME SUBUNIT RECC"/>
    <property type="match status" value="1"/>
</dbReference>
<name>A0A9D1PRZ2_9FIRM</name>
<gene>
    <name evidence="12" type="ORF">H9900_03255</name>
</gene>
<dbReference type="GO" id="GO:0004527">
    <property type="term" value="F:exonuclease activity"/>
    <property type="evidence" value="ECO:0007669"/>
    <property type="project" value="UniProtKB-KW"/>
</dbReference>
<dbReference type="GO" id="GO:0006310">
    <property type="term" value="P:DNA recombination"/>
    <property type="evidence" value="ECO:0007669"/>
    <property type="project" value="TreeGrafter"/>
</dbReference>
<dbReference type="Gene3D" id="3.90.320.10">
    <property type="match status" value="1"/>
</dbReference>
<dbReference type="GO" id="GO:0006281">
    <property type="term" value="P:DNA repair"/>
    <property type="evidence" value="ECO:0007669"/>
    <property type="project" value="UniProtKB-KW"/>
</dbReference>
<reference evidence="12" key="1">
    <citation type="journal article" date="2021" name="PeerJ">
        <title>Extensive microbial diversity within the chicken gut microbiome revealed by metagenomics and culture.</title>
        <authorList>
            <person name="Gilroy R."/>
            <person name="Ravi A."/>
            <person name="Getino M."/>
            <person name="Pursley I."/>
            <person name="Horton D.L."/>
            <person name="Alikhan N.F."/>
            <person name="Baker D."/>
            <person name="Gharbi K."/>
            <person name="Hall N."/>
            <person name="Watson M."/>
            <person name="Adriaenssens E.M."/>
            <person name="Foster-Nyarko E."/>
            <person name="Jarju S."/>
            <person name="Secka A."/>
            <person name="Antonio M."/>
            <person name="Oren A."/>
            <person name="Chaudhuri R.R."/>
            <person name="La Ragione R."/>
            <person name="Hildebrand F."/>
            <person name="Pallen M.J."/>
        </authorList>
    </citation>
    <scope>NUCLEOTIDE SEQUENCE</scope>
    <source>
        <strain evidence="12">5790</strain>
    </source>
</reference>
<organism evidence="12 13">
    <name type="scientific">Candidatus Monoglobus merdigallinarum</name>
    <dbReference type="NCBI Taxonomy" id="2838698"/>
    <lineage>
        <taxon>Bacteria</taxon>
        <taxon>Bacillati</taxon>
        <taxon>Bacillota</taxon>
        <taxon>Clostridia</taxon>
        <taxon>Monoglobales</taxon>
        <taxon>Monoglobaceae</taxon>
        <taxon>Monoglobus</taxon>
    </lineage>
</organism>
<keyword evidence="4" id="KW-0378">Hydrolase</keyword>
<dbReference type="PANTHER" id="PTHR30591:SF1">
    <property type="entry name" value="RECBCD ENZYME SUBUNIT RECC"/>
    <property type="match status" value="1"/>
</dbReference>
<evidence type="ECO:0000259" key="10">
    <source>
        <dbReference type="Pfam" id="PF12705"/>
    </source>
</evidence>
<evidence type="ECO:0000256" key="5">
    <source>
        <dbReference type="ARBA" id="ARBA00022806"/>
    </source>
</evidence>
<proteinExistence type="predicted"/>
<sequence length="1070" mass="118890">MLSAVYGSAEFDQDVFLFEELRLCLDKNIRAYVLVPEQFSVFTERKVIKRLGARAQRCIEVLTFSRLAGLILERFGPLRLNYVDGAEREIVAARALQLIEKKLLYFSSNTAQHGFPSLLARLVSEFKRYGHPPETIKSMAGEIEDDELSRKLHDLHLFYETYNTLIEKIGSDAEDNLSLCLPKLKLLPQDTEARLYISEFKSFTPLETEVIGTLTEKLGEVCMILSCDSLNNPSAPFAGAAETYRRLKQLALSLGVPAAKPRPLTVAKERSSDLSFVLKNYFDLRASASPSSPRSIHFLSPAGSFDEAEQAARIINRLTREKNYTQSDFLLLAKDTEKYSGILPEIFESAGLSLFLDKRRSVAGNPFVRLLSAVLEILAFGFTYERIMNMARSGFVQGIDDEDADFLDNYILAAAPGHAVLSKSADWRYNPDKRTFDMDRINRIKNLITSPVFKLKSSISGRKTAADITAALFGLIADMHCEDTMRSLCREFADSGMVYLAEEYRMAWNTVTGTLARLGELMSDTYLSYERFGELFGSVCAEIKTGVSPQTIDGVMFSSVDLFRSSDTKVVIVLGVTDGVFPKAYGTEGLISDSERELLRSRGLELAQTAAEKTLDENVTVYNVLAAAQDEMYLMSPLTDDDGSALKPSRIVTRIRGELFSGAAEEDAPEAACENDILRELMAELAACGADAEKLSPKGAALYDIFSGSSRLSEFSSRLKTALSGYEQLSKEAVRRLYGKKLMLSASRLEKFNACAFAYFMRYGLAAQPRAEAAFDPLQLGSVLHLALERYFSEKSNNTDFSTVTKSDVRRDMTRIVEDIAGGSDEIMYQSSSYYRYLVKRMIGISSATAWETVKFFRISEFRPFGFEIKIGNDGTIPPVRVHTSLGEAEIEGFIDRADSAVLNGKRYFSIVDYKSSAKSLDPALAEAGVRFQPLVYAGAICASSDENRAAALLYQQMNDPIIPADKAKTEESLEKELKKNTKADGWVINDDDALNAFDKNNGTKECYISPKNLMSSEEMTEKLEAAQKKIAESAEGIFSGTIAINPYISRTFNACEFCDYSSVCGREQS</sequence>
<accession>A0A9D1PRZ2</accession>
<dbReference type="Pfam" id="PF21445">
    <property type="entry name" value="ADDB_N"/>
    <property type="match status" value="1"/>
</dbReference>
<evidence type="ECO:0000256" key="3">
    <source>
        <dbReference type="ARBA" id="ARBA00022763"/>
    </source>
</evidence>
<keyword evidence="8" id="KW-0238">DNA-binding</keyword>
<dbReference type="InterPro" id="IPR027417">
    <property type="entry name" value="P-loop_NTPase"/>
</dbReference>
<keyword evidence="9" id="KW-0234">DNA repair</keyword>
<feature type="domain" description="ATP-dependent helicase/deoxyribonuclease subunit B N-terminal" evidence="11">
    <location>
        <begin position="5"/>
        <end position="265"/>
    </location>
</feature>
<dbReference type="GO" id="GO:0003677">
    <property type="term" value="F:DNA binding"/>
    <property type="evidence" value="ECO:0007669"/>
    <property type="project" value="UniProtKB-KW"/>
</dbReference>
<protein>
    <submittedName>
        <fullName evidence="12">PD-(D/E)XK nuclease family protein</fullName>
    </submittedName>
</protein>
<evidence type="ECO:0000256" key="8">
    <source>
        <dbReference type="ARBA" id="ARBA00023125"/>
    </source>
</evidence>
<evidence type="ECO:0000256" key="1">
    <source>
        <dbReference type="ARBA" id="ARBA00022722"/>
    </source>
</evidence>
<dbReference type="AlphaFoldDB" id="A0A9D1PRZ2"/>
<evidence type="ECO:0000256" key="2">
    <source>
        <dbReference type="ARBA" id="ARBA00022741"/>
    </source>
</evidence>
<dbReference type="SUPFAM" id="SSF52540">
    <property type="entry name" value="P-loop containing nucleoside triphosphate hydrolases"/>
    <property type="match status" value="1"/>
</dbReference>
<dbReference type="InterPro" id="IPR011604">
    <property type="entry name" value="PDDEXK-like_dom_sf"/>
</dbReference>
<keyword evidence="6" id="KW-0269">Exonuclease</keyword>
<feature type="domain" description="PD-(D/E)XK endonuclease-like" evidence="10">
    <location>
        <begin position="744"/>
        <end position="1065"/>
    </location>
</feature>
<evidence type="ECO:0000256" key="7">
    <source>
        <dbReference type="ARBA" id="ARBA00022840"/>
    </source>
</evidence>
<evidence type="ECO:0000313" key="13">
    <source>
        <dbReference type="Proteomes" id="UP000824162"/>
    </source>
</evidence>
<keyword evidence="3" id="KW-0227">DNA damage</keyword>
<dbReference type="Proteomes" id="UP000824162">
    <property type="component" value="Unassembled WGS sequence"/>
</dbReference>
<keyword evidence="7" id="KW-0067">ATP-binding</keyword>
<dbReference type="GO" id="GO:0005524">
    <property type="term" value="F:ATP binding"/>
    <property type="evidence" value="ECO:0007669"/>
    <property type="project" value="UniProtKB-KW"/>
</dbReference>
<evidence type="ECO:0000256" key="9">
    <source>
        <dbReference type="ARBA" id="ARBA00023204"/>
    </source>
</evidence>
<dbReference type="Gene3D" id="3.40.50.300">
    <property type="entry name" value="P-loop containing nucleotide triphosphate hydrolases"/>
    <property type="match status" value="4"/>
</dbReference>
<evidence type="ECO:0000256" key="4">
    <source>
        <dbReference type="ARBA" id="ARBA00022801"/>
    </source>
</evidence>
<keyword evidence="5" id="KW-0347">Helicase</keyword>
<keyword evidence="1" id="KW-0540">Nuclease</keyword>
<keyword evidence="2" id="KW-0547">Nucleotide-binding</keyword>